<reference evidence="1" key="1">
    <citation type="journal article" date="2021" name="Nat. Commun.">
        <title>Genetic determinants of endophytism in the Arabidopsis root mycobiome.</title>
        <authorList>
            <person name="Mesny F."/>
            <person name="Miyauchi S."/>
            <person name="Thiergart T."/>
            <person name="Pickel B."/>
            <person name="Atanasova L."/>
            <person name="Karlsson M."/>
            <person name="Huettel B."/>
            <person name="Barry K.W."/>
            <person name="Haridas S."/>
            <person name="Chen C."/>
            <person name="Bauer D."/>
            <person name="Andreopoulos W."/>
            <person name="Pangilinan J."/>
            <person name="LaButti K."/>
            <person name="Riley R."/>
            <person name="Lipzen A."/>
            <person name="Clum A."/>
            <person name="Drula E."/>
            <person name="Henrissat B."/>
            <person name="Kohler A."/>
            <person name="Grigoriev I.V."/>
            <person name="Martin F.M."/>
            <person name="Hacquard S."/>
        </authorList>
    </citation>
    <scope>NUCLEOTIDE SEQUENCE</scope>
    <source>
        <strain evidence="1">MPI-CAGE-CH-0243</strain>
    </source>
</reference>
<evidence type="ECO:0000313" key="2">
    <source>
        <dbReference type="Proteomes" id="UP000700596"/>
    </source>
</evidence>
<proteinExistence type="predicted"/>
<keyword evidence="2" id="KW-1185">Reference proteome</keyword>
<evidence type="ECO:0000313" key="1">
    <source>
        <dbReference type="EMBL" id="KAH7126950.1"/>
    </source>
</evidence>
<protein>
    <recommendedName>
        <fullName evidence="3">SnoaL-like domain-containing protein</fullName>
    </recommendedName>
</protein>
<dbReference type="SUPFAM" id="SSF54427">
    <property type="entry name" value="NTF2-like"/>
    <property type="match status" value="1"/>
</dbReference>
<gene>
    <name evidence="1" type="ORF">B0J11DRAFT_290328</name>
</gene>
<dbReference type="EMBL" id="JAGMWT010000006">
    <property type="protein sequence ID" value="KAH7126950.1"/>
    <property type="molecule type" value="Genomic_DNA"/>
</dbReference>
<comment type="caution">
    <text evidence="1">The sequence shown here is derived from an EMBL/GenBank/DDBJ whole genome shotgun (WGS) entry which is preliminary data.</text>
</comment>
<dbReference type="InterPro" id="IPR032710">
    <property type="entry name" value="NTF2-like_dom_sf"/>
</dbReference>
<name>A0A9P9IPW9_9PLEO</name>
<dbReference type="Gene3D" id="3.10.450.50">
    <property type="match status" value="1"/>
</dbReference>
<evidence type="ECO:0008006" key="3">
    <source>
        <dbReference type="Google" id="ProtNLM"/>
    </source>
</evidence>
<dbReference type="AlphaFoldDB" id="A0A9P9IPW9"/>
<organism evidence="1 2">
    <name type="scientific">Dendryphion nanum</name>
    <dbReference type="NCBI Taxonomy" id="256645"/>
    <lineage>
        <taxon>Eukaryota</taxon>
        <taxon>Fungi</taxon>
        <taxon>Dikarya</taxon>
        <taxon>Ascomycota</taxon>
        <taxon>Pezizomycotina</taxon>
        <taxon>Dothideomycetes</taxon>
        <taxon>Pleosporomycetidae</taxon>
        <taxon>Pleosporales</taxon>
        <taxon>Torulaceae</taxon>
        <taxon>Dendryphion</taxon>
    </lineage>
</organism>
<dbReference type="OrthoDB" id="5317712at2759"/>
<dbReference type="Proteomes" id="UP000700596">
    <property type="component" value="Unassembled WGS sequence"/>
</dbReference>
<accession>A0A9P9IPW9</accession>
<sequence>MTSKAQAIQLTKDNLHRIFGETDEKKRLEAIASIWVPSSDLLFVDPLGVFKTHQGISDMVAKLQELGPGQVFSERGEVDVLQPDEEQDLWVTKVKWGVGPPGGALLLTGEDVLTIVGGKIKALYTFLDTK</sequence>